<evidence type="ECO:0000256" key="1">
    <source>
        <dbReference type="SAM" id="Phobius"/>
    </source>
</evidence>
<gene>
    <name evidence="3" type="ORF">NITHO_3350004</name>
</gene>
<feature type="domain" description="SPW repeat-containing integral membrane" evidence="2">
    <location>
        <begin position="9"/>
        <end position="105"/>
    </location>
</feature>
<dbReference type="OrthoDB" id="166183at2"/>
<keyword evidence="1" id="KW-1133">Transmembrane helix</keyword>
<evidence type="ECO:0000313" key="3">
    <source>
        <dbReference type="EMBL" id="CCF84373.1"/>
    </source>
</evidence>
<keyword evidence="1" id="KW-0812">Transmembrane</keyword>
<dbReference type="Proteomes" id="UP000004221">
    <property type="component" value="Unassembled WGS sequence"/>
</dbReference>
<evidence type="ECO:0000259" key="2">
    <source>
        <dbReference type="Pfam" id="PF03779"/>
    </source>
</evidence>
<dbReference type="InterPro" id="IPR005530">
    <property type="entry name" value="SPW"/>
</dbReference>
<reference evidence="3 4" key="1">
    <citation type="journal article" date="2012" name="ISME J.">
        <title>Nitrification expanded: discovery, physiology and genomics of a nitrite-oxidizing bacterium from the phylum Chloroflexi.</title>
        <authorList>
            <person name="Sorokin D.Y."/>
            <person name="Lucker S."/>
            <person name="Vejmelkova D."/>
            <person name="Kostrikina N.A."/>
            <person name="Kleerebezem R."/>
            <person name="Rijpstra W.I."/>
            <person name="Damste J.S."/>
            <person name="Le Paslier D."/>
            <person name="Muyzer G."/>
            <person name="Wagner M."/>
            <person name="van Loosdrecht M.C."/>
            <person name="Daims H."/>
        </authorList>
    </citation>
    <scope>NUCLEOTIDE SEQUENCE [LARGE SCALE GENOMIC DNA]</scope>
    <source>
        <strain evidence="4">none</strain>
    </source>
</reference>
<keyword evidence="1" id="KW-0472">Membrane</keyword>
<feature type="transmembrane region" description="Helical" evidence="1">
    <location>
        <begin position="95"/>
        <end position="114"/>
    </location>
</feature>
<proteinExistence type="predicted"/>
<dbReference type="EMBL" id="CAGS01000263">
    <property type="protein sequence ID" value="CCF84373.1"/>
    <property type="molecule type" value="Genomic_DNA"/>
</dbReference>
<dbReference type="AlphaFoldDB" id="I4EI61"/>
<comment type="caution">
    <text evidence="3">The sequence shown here is derived from an EMBL/GenBank/DDBJ whole genome shotgun (WGS) entry which is preliminary data.</text>
</comment>
<feature type="transmembrane region" description="Helical" evidence="1">
    <location>
        <begin position="12"/>
        <end position="29"/>
    </location>
</feature>
<dbReference type="RefSeq" id="WP_008478497.1">
    <property type="nucleotide sequence ID" value="NZ_CAGS01000263.1"/>
</dbReference>
<organism evidence="3 4">
    <name type="scientific">Nitrolancea hollandica Lb</name>
    <dbReference type="NCBI Taxonomy" id="1129897"/>
    <lineage>
        <taxon>Bacteria</taxon>
        <taxon>Pseudomonadati</taxon>
        <taxon>Thermomicrobiota</taxon>
        <taxon>Thermomicrobia</taxon>
        <taxon>Sphaerobacterales</taxon>
        <taxon>Sphaerobacterineae</taxon>
        <taxon>Sphaerobacteraceae</taxon>
        <taxon>Nitrolancea</taxon>
    </lineage>
</organism>
<feature type="transmembrane region" description="Helical" evidence="1">
    <location>
        <begin position="35"/>
        <end position="54"/>
    </location>
</feature>
<accession>I4EI61</accession>
<protein>
    <recommendedName>
        <fullName evidence="2">SPW repeat-containing integral membrane domain-containing protein</fullName>
    </recommendedName>
</protein>
<name>I4EI61_9BACT</name>
<feature type="transmembrane region" description="Helical" evidence="1">
    <location>
        <begin position="61"/>
        <end position="83"/>
    </location>
</feature>
<sequence>MTRDQVKYADALNIVVGIWLILAAFALGFTDVSMALWNSVIVGVAIIVIAALRITTASDRWYWLSWVTFLLGLWLIASPFVLGYDNQVRPMASDVFSGIAVVLLSGFSGLAHYVSGYPPESA</sequence>
<evidence type="ECO:0000313" key="4">
    <source>
        <dbReference type="Proteomes" id="UP000004221"/>
    </source>
</evidence>
<keyword evidence="4" id="KW-1185">Reference proteome</keyword>
<dbReference type="Pfam" id="PF03779">
    <property type="entry name" value="SPW"/>
    <property type="match status" value="1"/>
</dbReference>